<reference evidence="1 2" key="1">
    <citation type="submission" date="2022-01" db="EMBL/GenBank/DDBJ databases">
        <title>Whole genome-based taxonomy of the Shewanellaceae.</title>
        <authorList>
            <person name="Martin-Rodriguez A.J."/>
        </authorList>
    </citation>
    <scope>NUCLEOTIDE SEQUENCE [LARGE SCALE GENOMIC DNA]</scope>
    <source>
        <strain evidence="1 2">DSM 21332</strain>
    </source>
</reference>
<name>A0ABT0N8V8_9GAMM</name>
<dbReference type="Proteomes" id="UP001202831">
    <property type="component" value="Unassembled WGS sequence"/>
</dbReference>
<organism evidence="1 2">
    <name type="scientific">Shewanella corallii</name>
    <dbReference type="NCBI Taxonomy" id="560080"/>
    <lineage>
        <taxon>Bacteria</taxon>
        <taxon>Pseudomonadati</taxon>
        <taxon>Pseudomonadota</taxon>
        <taxon>Gammaproteobacteria</taxon>
        <taxon>Alteromonadales</taxon>
        <taxon>Shewanellaceae</taxon>
        <taxon>Shewanella</taxon>
    </lineage>
</organism>
<dbReference type="RefSeq" id="WP_248937174.1">
    <property type="nucleotide sequence ID" value="NZ_JAKIKT010000005.1"/>
</dbReference>
<sequence length="58" mass="6594">MANGAVIDTVYAGGAYRVEKRSGKDRRVKTCNWQGYERRAPCCRRSQSFATKHIDETV</sequence>
<evidence type="ECO:0000313" key="2">
    <source>
        <dbReference type="Proteomes" id="UP001202831"/>
    </source>
</evidence>
<accession>A0ABT0N8V8</accession>
<proteinExistence type="predicted"/>
<gene>
    <name evidence="1" type="ORF">L2725_13940</name>
</gene>
<comment type="caution">
    <text evidence="1">The sequence shown here is derived from an EMBL/GenBank/DDBJ whole genome shotgun (WGS) entry which is preliminary data.</text>
</comment>
<protein>
    <recommendedName>
        <fullName evidence="3">FLYWCH-type domain-containing protein</fullName>
    </recommendedName>
</protein>
<evidence type="ECO:0000313" key="1">
    <source>
        <dbReference type="EMBL" id="MCL2914864.1"/>
    </source>
</evidence>
<dbReference type="EMBL" id="JAKIKT010000005">
    <property type="protein sequence ID" value="MCL2914864.1"/>
    <property type="molecule type" value="Genomic_DNA"/>
</dbReference>
<keyword evidence="2" id="KW-1185">Reference proteome</keyword>
<evidence type="ECO:0008006" key="3">
    <source>
        <dbReference type="Google" id="ProtNLM"/>
    </source>
</evidence>